<sequence length="479" mass="50932">MKVYLMLLVLDFFKPINTDASRQSSWRGVSKFHSSKLGTRGLLDGLLGENGVKGLIGSGESPLSNSLQGGPMTLGGGFRNLLGEGTSLLSGNGLHDLLEGVEVYDSSAPPNGPLPPQTPGDAPWTQSLYSYQQKIACPDGTNSPRGIVLLVPCTTCKSGDIWPKTTYPQGLLRNGYSYCWVDLPNNSLGDLQLSAEFVAYAITNLAQSSGRKVGVLSYSQGGANVQWALTFWPSLKAYVWGFVAIAPPMRGTAAPAACTALVAIGGCFPALLQMNLNSEYMRALNAGTDAGSGAYAQVPTTTVYSANDEIVTPNIGRNAVSYLEGASNIMIQNICGVAHVVDHFLMPADPGVYAVVMDALLNQRPAMPSNIDASLCNRIGNYLGGAASLLATDLRAIYRTVIGNTGQRVGMILSTLSTLQVPAEPYLQMYVCQRGYATGCTPYGFRGGNRKQFILNDLPIGRTLGGLLQSKQKKMKHNS</sequence>
<evidence type="ECO:0000313" key="2">
    <source>
        <dbReference type="EMBL" id="CAH7681137.1"/>
    </source>
</evidence>
<dbReference type="InterPro" id="IPR029058">
    <property type="entry name" value="AB_hydrolase_fold"/>
</dbReference>
<evidence type="ECO:0008006" key="4">
    <source>
        <dbReference type="Google" id="ProtNLM"/>
    </source>
</evidence>
<dbReference type="PANTHER" id="PTHR37574">
    <property type="entry name" value="LIPASE B"/>
    <property type="match status" value="1"/>
</dbReference>
<accession>A0AAV0B3I5</accession>
<dbReference type="Gene3D" id="3.40.50.1820">
    <property type="entry name" value="alpha/beta hydrolase"/>
    <property type="match status" value="1"/>
</dbReference>
<keyword evidence="3" id="KW-1185">Reference proteome</keyword>
<name>A0AAV0B3I5_PHAPC</name>
<dbReference type="AlphaFoldDB" id="A0AAV0B3I5"/>
<feature type="chain" id="PRO_5043572279" description="Lipase" evidence="1">
    <location>
        <begin position="21"/>
        <end position="479"/>
    </location>
</feature>
<dbReference type="PANTHER" id="PTHR37574:SF1">
    <property type="entry name" value="LIPASE B"/>
    <property type="match status" value="1"/>
</dbReference>
<organism evidence="2 3">
    <name type="scientific">Phakopsora pachyrhizi</name>
    <name type="common">Asian soybean rust disease fungus</name>
    <dbReference type="NCBI Taxonomy" id="170000"/>
    <lineage>
        <taxon>Eukaryota</taxon>
        <taxon>Fungi</taxon>
        <taxon>Dikarya</taxon>
        <taxon>Basidiomycota</taxon>
        <taxon>Pucciniomycotina</taxon>
        <taxon>Pucciniomycetes</taxon>
        <taxon>Pucciniales</taxon>
        <taxon>Phakopsoraceae</taxon>
        <taxon>Phakopsora</taxon>
    </lineage>
</organism>
<dbReference type="Proteomes" id="UP001153365">
    <property type="component" value="Unassembled WGS sequence"/>
</dbReference>
<protein>
    <recommendedName>
        <fullName evidence="4">Lipase</fullName>
    </recommendedName>
</protein>
<feature type="signal peptide" evidence="1">
    <location>
        <begin position="1"/>
        <end position="20"/>
    </location>
</feature>
<gene>
    <name evidence="2" type="ORF">PPACK8108_LOCUS13699</name>
</gene>
<keyword evidence="1" id="KW-0732">Signal</keyword>
<reference evidence="2" key="1">
    <citation type="submission" date="2022-06" db="EMBL/GenBank/DDBJ databases">
        <authorList>
            <consortium name="SYNGENTA / RWTH Aachen University"/>
        </authorList>
    </citation>
    <scope>NUCLEOTIDE SEQUENCE</scope>
</reference>
<comment type="caution">
    <text evidence="2">The sequence shown here is derived from an EMBL/GenBank/DDBJ whole genome shotgun (WGS) entry which is preliminary data.</text>
</comment>
<proteinExistence type="predicted"/>
<dbReference type="SUPFAM" id="SSF53474">
    <property type="entry name" value="alpha/beta-Hydrolases"/>
    <property type="match status" value="1"/>
</dbReference>
<evidence type="ECO:0000313" key="3">
    <source>
        <dbReference type="Proteomes" id="UP001153365"/>
    </source>
</evidence>
<evidence type="ECO:0000256" key="1">
    <source>
        <dbReference type="SAM" id="SignalP"/>
    </source>
</evidence>
<dbReference type="InterPro" id="IPR053228">
    <property type="entry name" value="Stereospecific_Lipase"/>
</dbReference>
<dbReference type="EMBL" id="CALTRL010003427">
    <property type="protein sequence ID" value="CAH7681137.1"/>
    <property type="molecule type" value="Genomic_DNA"/>
</dbReference>